<feature type="compositionally biased region" description="Basic residues" evidence="1">
    <location>
        <begin position="77"/>
        <end position="86"/>
    </location>
</feature>
<dbReference type="Gene3D" id="3.40.50.720">
    <property type="entry name" value="NAD(P)-binding Rossmann-like Domain"/>
    <property type="match status" value="1"/>
</dbReference>
<evidence type="ECO:0000256" key="1">
    <source>
        <dbReference type="SAM" id="MobiDB-lite"/>
    </source>
</evidence>
<dbReference type="InterPro" id="IPR002347">
    <property type="entry name" value="SDR_fam"/>
</dbReference>
<name>A0ABP7EU80_9ACTN</name>
<protein>
    <submittedName>
        <fullName evidence="2">Uncharacterized protein</fullName>
    </submittedName>
</protein>
<evidence type="ECO:0000313" key="2">
    <source>
        <dbReference type="EMBL" id="GAA3721997.1"/>
    </source>
</evidence>
<accession>A0ABP7EU80</accession>
<comment type="caution">
    <text evidence="2">The sequence shown here is derived from an EMBL/GenBank/DDBJ whole genome shotgun (WGS) entry which is preliminary data.</text>
</comment>
<keyword evidence="3" id="KW-1185">Reference proteome</keyword>
<feature type="region of interest" description="Disordered" evidence="1">
    <location>
        <begin position="67"/>
        <end position="102"/>
    </location>
</feature>
<gene>
    <name evidence="2" type="ORF">GCM10023082_19700</name>
</gene>
<dbReference type="CDD" id="cd05233">
    <property type="entry name" value="SDR_c"/>
    <property type="match status" value="1"/>
</dbReference>
<dbReference type="EMBL" id="BAABEP010000009">
    <property type="protein sequence ID" value="GAA3721997.1"/>
    <property type="molecule type" value="Genomic_DNA"/>
</dbReference>
<dbReference type="Proteomes" id="UP001499884">
    <property type="component" value="Unassembled WGS sequence"/>
</dbReference>
<sequence length="102" mass="11402">MERVSERYGRLDGLFANAGAGIFKTVHDTGEEDFDELVTVNLKGVFFTVQKALPLLRRAGGRLGRAQRLVDHAPGHGARRRVRGHQGGRPQPRPLARRRPRP</sequence>
<dbReference type="SUPFAM" id="SSF51735">
    <property type="entry name" value="NAD(P)-binding Rossmann-fold domains"/>
    <property type="match status" value="1"/>
</dbReference>
<reference evidence="3" key="1">
    <citation type="journal article" date="2019" name="Int. J. Syst. Evol. Microbiol.">
        <title>The Global Catalogue of Microorganisms (GCM) 10K type strain sequencing project: providing services to taxonomists for standard genome sequencing and annotation.</title>
        <authorList>
            <consortium name="The Broad Institute Genomics Platform"/>
            <consortium name="The Broad Institute Genome Sequencing Center for Infectious Disease"/>
            <person name="Wu L."/>
            <person name="Ma J."/>
        </authorList>
    </citation>
    <scope>NUCLEOTIDE SEQUENCE [LARGE SCALE GENOMIC DNA]</scope>
    <source>
        <strain evidence="3">JCM 30846</strain>
    </source>
</reference>
<dbReference type="RefSeq" id="WP_425588248.1">
    <property type="nucleotide sequence ID" value="NZ_BAABEP010000009.1"/>
</dbReference>
<organism evidence="2 3">
    <name type="scientific">Streptomyces tremellae</name>
    <dbReference type="NCBI Taxonomy" id="1124239"/>
    <lineage>
        <taxon>Bacteria</taxon>
        <taxon>Bacillati</taxon>
        <taxon>Actinomycetota</taxon>
        <taxon>Actinomycetes</taxon>
        <taxon>Kitasatosporales</taxon>
        <taxon>Streptomycetaceae</taxon>
        <taxon>Streptomyces</taxon>
    </lineage>
</organism>
<dbReference type="Pfam" id="PF00106">
    <property type="entry name" value="adh_short"/>
    <property type="match status" value="1"/>
</dbReference>
<proteinExistence type="predicted"/>
<evidence type="ECO:0000313" key="3">
    <source>
        <dbReference type="Proteomes" id="UP001499884"/>
    </source>
</evidence>
<dbReference type="InterPro" id="IPR036291">
    <property type="entry name" value="NAD(P)-bd_dom_sf"/>
</dbReference>